<dbReference type="AlphaFoldDB" id="A0AAW0B566"/>
<proteinExistence type="predicted"/>
<dbReference type="EMBL" id="JAYKXP010000181">
    <property type="protein sequence ID" value="KAK7020717.1"/>
    <property type="molecule type" value="Genomic_DNA"/>
</dbReference>
<reference evidence="1 2" key="1">
    <citation type="submission" date="2024-01" db="EMBL/GenBank/DDBJ databases">
        <title>A draft genome for a cacao thread blight-causing isolate of Paramarasmius palmivorus.</title>
        <authorList>
            <person name="Baruah I.K."/>
            <person name="Bukari Y."/>
            <person name="Amoako-Attah I."/>
            <person name="Meinhardt L.W."/>
            <person name="Bailey B.A."/>
            <person name="Cohen S.P."/>
        </authorList>
    </citation>
    <scope>NUCLEOTIDE SEQUENCE [LARGE SCALE GENOMIC DNA]</scope>
    <source>
        <strain evidence="1 2">GH-12</strain>
    </source>
</reference>
<protein>
    <submittedName>
        <fullName evidence="1">Uncharacterized protein</fullName>
    </submittedName>
</protein>
<evidence type="ECO:0000313" key="1">
    <source>
        <dbReference type="EMBL" id="KAK7020717.1"/>
    </source>
</evidence>
<sequence length="195" mass="20516">MSIPTVSDALVVLRSEGFTVQLVHPSLISTGIIPGSNHDIQFLNDLIGALNLAGALTVSQETALNERANVAPDPTSLIFVNAGPTRALPLPFPNLPLGPAPAGTEVGAVGEIPPDLRWYAVIRGLRIGVLRGHDSTSSLVSGVPRAMRVFRETYQEAVDAFVAAVLLGNTAVLSIPFTQRPVVNIVGGGYVYPNF</sequence>
<keyword evidence="2" id="KW-1185">Reference proteome</keyword>
<evidence type="ECO:0000313" key="2">
    <source>
        <dbReference type="Proteomes" id="UP001383192"/>
    </source>
</evidence>
<gene>
    <name evidence="1" type="ORF">VNI00_017617</name>
</gene>
<name>A0AAW0B566_9AGAR</name>
<accession>A0AAW0B566</accession>
<comment type="caution">
    <text evidence="1">The sequence shown here is derived from an EMBL/GenBank/DDBJ whole genome shotgun (WGS) entry which is preliminary data.</text>
</comment>
<dbReference type="Proteomes" id="UP001383192">
    <property type="component" value="Unassembled WGS sequence"/>
</dbReference>
<organism evidence="1 2">
    <name type="scientific">Paramarasmius palmivorus</name>
    <dbReference type="NCBI Taxonomy" id="297713"/>
    <lineage>
        <taxon>Eukaryota</taxon>
        <taxon>Fungi</taxon>
        <taxon>Dikarya</taxon>
        <taxon>Basidiomycota</taxon>
        <taxon>Agaricomycotina</taxon>
        <taxon>Agaricomycetes</taxon>
        <taxon>Agaricomycetidae</taxon>
        <taxon>Agaricales</taxon>
        <taxon>Marasmiineae</taxon>
        <taxon>Marasmiaceae</taxon>
        <taxon>Paramarasmius</taxon>
    </lineage>
</organism>